<dbReference type="PROSITE" id="PS51900">
    <property type="entry name" value="CB"/>
    <property type="match status" value="1"/>
</dbReference>
<dbReference type="GO" id="GO:0003677">
    <property type="term" value="F:DNA binding"/>
    <property type="evidence" value="ECO:0007669"/>
    <property type="project" value="UniProtKB-UniRule"/>
</dbReference>
<name>A0A972SG63_9BURK</name>
<dbReference type="InterPro" id="IPR002104">
    <property type="entry name" value="Integrase_catalytic"/>
</dbReference>
<dbReference type="InterPro" id="IPR013762">
    <property type="entry name" value="Integrase-like_cat_sf"/>
</dbReference>
<comment type="caution">
    <text evidence="9">The sequence shown here is derived from an EMBL/GenBank/DDBJ whole genome shotgun (WGS) entry which is preliminary data.</text>
</comment>
<dbReference type="PROSITE" id="PS51898">
    <property type="entry name" value="TYR_RECOMBINASE"/>
    <property type="match status" value="1"/>
</dbReference>
<evidence type="ECO:0000256" key="4">
    <source>
        <dbReference type="ARBA" id="ARBA00023172"/>
    </source>
</evidence>
<comment type="similarity">
    <text evidence="1">Belongs to the 'phage' integrase family.</text>
</comment>
<reference evidence="9 10" key="1">
    <citation type="submission" date="2019-11" db="EMBL/GenBank/DDBJ databases">
        <title>Metabolism of dissolved organic matter in forest soils.</title>
        <authorList>
            <person name="Cyle K.T."/>
            <person name="Wilhelm R.C."/>
            <person name="Martinez C.E."/>
        </authorList>
    </citation>
    <scope>NUCLEOTIDE SEQUENCE [LARGE SCALE GENOMIC DNA]</scope>
    <source>
        <strain evidence="9 10">5N</strain>
    </source>
</reference>
<keyword evidence="4" id="KW-0233">DNA recombination</keyword>
<feature type="region of interest" description="Disordered" evidence="6">
    <location>
        <begin position="394"/>
        <end position="413"/>
    </location>
</feature>
<dbReference type="GO" id="GO:0006310">
    <property type="term" value="P:DNA recombination"/>
    <property type="evidence" value="ECO:0007669"/>
    <property type="project" value="UniProtKB-KW"/>
</dbReference>
<sequence>MPLTDVAVKNSKPCDKRYRIYDTGGLYLEVMPIGSKLWRWKYHFDGKEKRLSFGKYPDVGLKDARAKRDDARKLKASGIDPGEHKKAVKAARLERATNTFEAVAREWFERMMSDKAESHKDKVIARLGNDIFPWLGKRPISEITAPEVLACLRRVEDRGARDTAHRVLQNCSAVFRYAVAVGKAQGNPVSHLKGVLRPAKLGHFAAVTEPDKVGPLLRKMALARTTFPVKCALRLAPYVFCRPVELRTMRWDEVHLDAAEWRYVVPKTRTPHIVPLASQAVAILRELQPVTGRWEYVFPGRRDKTAPMSEATLNRALQRVGIDTQHEHTGHGFRAMARTILHERLRIKPEVIEHQLAHRVPDALGIAYNRTRFLDDRRHMMQRWADYLDRLRDGDKDEAPVSSEPPVGLREGR</sequence>
<dbReference type="EMBL" id="WOEZ01000042">
    <property type="protein sequence ID" value="NPT54598.1"/>
    <property type="molecule type" value="Genomic_DNA"/>
</dbReference>
<dbReference type="Pfam" id="PF22022">
    <property type="entry name" value="Phage_int_M"/>
    <property type="match status" value="1"/>
</dbReference>
<dbReference type="InterPro" id="IPR053876">
    <property type="entry name" value="Phage_int_M"/>
</dbReference>
<dbReference type="SUPFAM" id="SSF56349">
    <property type="entry name" value="DNA breaking-rejoining enzymes"/>
    <property type="match status" value="1"/>
</dbReference>
<dbReference type="Pfam" id="PF13356">
    <property type="entry name" value="Arm-DNA-bind_3"/>
    <property type="match status" value="1"/>
</dbReference>
<dbReference type="InterPro" id="IPR010998">
    <property type="entry name" value="Integrase_recombinase_N"/>
</dbReference>
<dbReference type="PANTHER" id="PTHR30629">
    <property type="entry name" value="PROPHAGE INTEGRASE"/>
    <property type="match status" value="1"/>
</dbReference>
<evidence type="ECO:0000313" key="9">
    <source>
        <dbReference type="EMBL" id="NPT54598.1"/>
    </source>
</evidence>
<accession>A0A972SG63</accession>
<dbReference type="PANTHER" id="PTHR30629:SF2">
    <property type="entry name" value="PROPHAGE INTEGRASE INTS-RELATED"/>
    <property type="match status" value="1"/>
</dbReference>
<dbReference type="InterPro" id="IPR044068">
    <property type="entry name" value="CB"/>
</dbReference>
<dbReference type="Pfam" id="PF00589">
    <property type="entry name" value="Phage_integrase"/>
    <property type="match status" value="1"/>
</dbReference>
<dbReference type="Gene3D" id="1.10.443.10">
    <property type="entry name" value="Intergrase catalytic core"/>
    <property type="match status" value="1"/>
</dbReference>
<keyword evidence="10" id="KW-1185">Reference proteome</keyword>
<dbReference type="CDD" id="cd00801">
    <property type="entry name" value="INT_P4_C"/>
    <property type="match status" value="1"/>
</dbReference>
<dbReference type="Proteomes" id="UP000655523">
    <property type="component" value="Unassembled WGS sequence"/>
</dbReference>
<organism evidence="9 10">
    <name type="scientific">Paraburkholderia elongata</name>
    <dbReference type="NCBI Taxonomy" id="2675747"/>
    <lineage>
        <taxon>Bacteria</taxon>
        <taxon>Pseudomonadati</taxon>
        <taxon>Pseudomonadota</taxon>
        <taxon>Betaproteobacteria</taxon>
        <taxon>Burkholderiales</taxon>
        <taxon>Burkholderiaceae</taxon>
        <taxon>Paraburkholderia</taxon>
    </lineage>
</organism>
<proteinExistence type="inferred from homology"/>
<dbReference type="Gene3D" id="1.10.150.130">
    <property type="match status" value="1"/>
</dbReference>
<dbReference type="InterPro" id="IPR011010">
    <property type="entry name" value="DNA_brk_join_enz"/>
</dbReference>
<feature type="domain" description="Core-binding (CB)" evidence="8">
    <location>
        <begin position="98"/>
        <end position="179"/>
    </location>
</feature>
<evidence type="ECO:0000256" key="2">
    <source>
        <dbReference type="ARBA" id="ARBA00022908"/>
    </source>
</evidence>
<keyword evidence="3 5" id="KW-0238">DNA-binding</keyword>
<evidence type="ECO:0000259" key="7">
    <source>
        <dbReference type="PROSITE" id="PS51898"/>
    </source>
</evidence>
<dbReference type="InterPro" id="IPR025166">
    <property type="entry name" value="Integrase_DNA_bind_dom"/>
</dbReference>
<protein>
    <submittedName>
        <fullName evidence="9">DUF4102 domain-containing protein</fullName>
    </submittedName>
</protein>
<evidence type="ECO:0000256" key="3">
    <source>
        <dbReference type="ARBA" id="ARBA00023125"/>
    </source>
</evidence>
<keyword evidence="2" id="KW-0229">DNA integration</keyword>
<evidence type="ECO:0000256" key="6">
    <source>
        <dbReference type="SAM" id="MobiDB-lite"/>
    </source>
</evidence>
<feature type="domain" description="Tyr recombinase" evidence="7">
    <location>
        <begin position="203"/>
        <end position="381"/>
    </location>
</feature>
<gene>
    <name evidence="9" type="ORF">GNZ13_08250</name>
</gene>
<dbReference type="InterPro" id="IPR038488">
    <property type="entry name" value="Integrase_DNA-bd_sf"/>
</dbReference>
<dbReference type="Gene3D" id="3.30.160.390">
    <property type="entry name" value="Integrase, DNA-binding domain"/>
    <property type="match status" value="1"/>
</dbReference>
<dbReference type="AlphaFoldDB" id="A0A972SG63"/>
<evidence type="ECO:0000313" key="10">
    <source>
        <dbReference type="Proteomes" id="UP000655523"/>
    </source>
</evidence>
<dbReference type="InterPro" id="IPR050808">
    <property type="entry name" value="Phage_Integrase"/>
</dbReference>
<dbReference type="GO" id="GO:0015074">
    <property type="term" value="P:DNA integration"/>
    <property type="evidence" value="ECO:0007669"/>
    <property type="project" value="UniProtKB-KW"/>
</dbReference>
<evidence type="ECO:0000259" key="8">
    <source>
        <dbReference type="PROSITE" id="PS51900"/>
    </source>
</evidence>
<evidence type="ECO:0000256" key="1">
    <source>
        <dbReference type="ARBA" id="ARBA00008857"/>
    </source>
</evidence>
<evidence type="ECO:0000256" key="5">
    <source>
        <dbReference type="PROSITE-ProRule" id="PRU01248"/>
    </source>
</evidence>